<organism evidence="2 3">
    <name type="scientific">Apiospora marii</name>
    <dbReference type="NCBI Taxonomy" id="335849"/>
    <lineage>
        <taxon>Eukaryota</taxon>
        <taxon>Fungi</taxon>
        <taxon>Dikarya</taxon>
        <taxon>Ascomycota</taxon>
        <taxon>Pezizomycotina</taxon>
        <taxon>Sordariomycetes</taxon>
        <taxon>Xylariomycetidae</taxon>
        <taxon>Amphisphaeriales</taxon>
        <taxon>Apiosporaceae</taxon>
        <taxon>Apiospora</taxon>
    </lineage>
</organism>
<comment type="caution">
    <text evidence="2">The sequence shown here is derived from an EMBL/GenBank/DDBJ whole genome shotgun (WGS) entry which is preliminary data.</text>
</comment>
<evidence type="ECO:0000256" key="1">
    <source>
        <dbReference type="SAM" id="MobiDB-lite"/>
    </source>
</evidence>
<gene>
    <name evidence="2" type="ORF">PG991_012283</name>
</gene>
<protein>
    <recommendedName>
        <fullName evidence="4">SHSP domain-containing protein</fullName>
    </recommendedName>
</protein>
<feature type="compositionally biased region" description="Low complexity" evidence="1">
    <location>
        <begin position="29"/>
        <end position="52"/>
    </location>
</feature>
<proteinExistence type="predicted"/>
<evidence type="ECO:0000313" key="3">
    <source>
        <dbReference type="Proteomes" id="UP001396898"/>
    </source>
</evidence>
<sequence length="193" mass="21385">MSRFGKYQQVPSNDPSSVNETKPLGTGRSTSAKSTKPIKSTKIITSKNSPTTAEEATELDKKHPVLTPRKAPAYNWAANFDALEEQAEAAGIVSLPTVDVGRVIVDGQITHTCNLPMYGPDNYIVYDGTDVVACVRDRAKSYPFIERLAKHHIGRRVNSTYRHPGELELDVTFKSLARSKGWVIYLRPKKNKA</sequence>
<reference evidence="2 3" key="1">
    <citation type="submission" date="2023-01" db="EMBL/GenBank/DDBJ databases">
        <title>Analysis of 21 Apiospora genomes using comparative genomics revels a genus with tremendous synthesis potential of carbohydrate active enzymes and secondary metabolites.</title>
        <authorList>
            <person name="Sorensen T."/>
        </authorList>
    </citation>
    <scope>NUCLEOTIDE SEQUENCE [LARGE SCALE GENOMIC DNA]</scope>
    <source>
        <strain evidence="2 3">CBS 20057</strain>
    </source>
</reference>
<accession>A0ABR1R9G7</accession>
<evidence type="ECO:0000313" key="2">
    <source>
        <dbReference type="EMBL" id="KAK8005986.1"/>
    </source>
</evidence>
<keyword evidence="3" id="KW-1185">Reference proteome</keyword>
<name>A0ABR1R9G7_9PEZI</name>
<dbReference type="Proteomes" id="UP001396898">
    <property type="component" value="Unassembled WGS sequence"/>
</dbReference>
<feature type="compositionally biased region" description="Polar residues" evidence="1">
    <location>
        <begin position="9"/>
        <end position="20"/>
    </location>
</feature>
<dbReference type="EMBL" id="JAQQWI010000017">
    <property type="protein sequence ID" value="KAK8005986.1"/>
    <property type="molecule type" value="Genomic_DNA"/>
</dbReference>
<evidence type="ECO:0008006" key="4">
    <source>
        <dbReference type="Google" id="ProtNLM"/>
    </source>
</evidence>
<feature type="region of interest" description="Disordered" evidence="1">
    <location>
        <begin position="1"/>
        <end position="64"/>
    </location>
</feature>